<feature type="region of interest" description="Disordered" evidence="1">
    <location>
        <begin position="131"/>
        <end position="177"/>
    </location>
</feature>
<feature type="compositionally biased region" description="Polar residues" evidence="1">
    <location>
        <begin position="164"/>
        <end position="177"/>
    </location>
</feature>
<gene>
    <name evidence="2" type="ORF">BHE90_002609</name>
</gene>
<accession>A0A430M4G1</accession>
<name>A0A430M4G1_9HYPO</name>
<organism evidence="2 3">
    <name type="scientific">Fusarium euwallaceae</name>
    <dbReference type="NCBI Taxonomy" id="1147111"/>
    <lineage>
        <taxon>Eukaryota</taxon>
        <taxon>Fungi</taxon>
        <taxon>Dikarya</taxon>
        <taxon>Ascomycota</taxon>
        <taxon>Pezizomycotina</taxon>
        <taxon>Sordariomycetes</taxon>
        <taxon>Hypocreomycetidae</taxon>
        <taxon>Hypocreales</taxon>
        <taxon>Nectriaceae</taxon>
        <taxon>Fusarium</taxon>
        <taxon>Fusarium solani species complex</taxon>
    </lineage>
</organism>
<feature type="compositionally biased region" description="Basic and acidic residues" evidence="1">
    <location>
        <begin position="131"/>
        <end position="141"/>
    </location>
</feature>
<evidence type="ECO:0000313" key="3">
    <source>
        <dbReference type="Proteomes" id="UP000287124"/>
    </source>
</evidence>
<dbReference type="EMBL" id="MIKF01000022">
    <property type="protein sequence ID" value="RTE82883.1"/>
    <property type="molecule type" value="Genomic_DNA"/>
</dbReference>
<evidence type="ECO:0000313" key="2">
    <source>
        <dbReference type="EMBL" id="RTE82883.1"/>
    </source>
</evidence>
<feature type="compositionally biased region" description="Low complexity" evidence="1">
    <location>
        <begin position="82"/>
        <end position="94"/>
    </location>
</feature>
<keyword evidence="3" id="KW-1185">Reference proteome</keyword>
<comment type="caution">
    <text evidence="2">The sequence shown here is derived from an EMBL/GenBank/DDBJ whole genome shotgun (WGS) entry which is preliminary data.</text>
</comment>
<sequence>MSDELAYSRWECSSHAGRWYGWYWYCQEEGCPYQGSWVLRQVASPQADDATGYNGDDPNAEFVADEENDWNNAAAGYGEGRPGNPQPSNQQGQGLYPNGVQQSLTHWHNANEQHDGQEHGDQYGARYDHDQQNDARQHDAHQSGGFHQNFQSPNSPSDAWATMGSRSTADQTNSLASTETLDIDADRDRTRWYVEDQTAVDMNARNHQDMVIQAVGQFVDSPPEYRHGDTPNQGGLYPHELSLSDGSESSVDQSSVERPVLRRRRY</sequence>
<evidence type="ECO:0000256" key="1">
    <source>
        <dbReference type="SAM" id="MobiDB-lite"/>
    </source>
</evidence>
<feature type="compositionally biased region" description="Low complexity" evidence="1">
    <location>
        <begin position="240"/>
        <end position="256"/>
    </location>
</feature>
<dbReference type="AlphaFoldDB" id="A0A430M4G1"/>
<feature type="compositionally biased region" description="Polar residues" evidence="1">
    <location>
        <begin position="145"/>
        <end position="157"/>
    </location>
</feature>
<dbReference type="Proteomes" id="UP000287124">
    <property type="component" value="Unassembled WGS sequence"/>
</dbReference>
<feature type="region of interest" description="Disordered" evidence="1">
    <location>
        <begin position="72"/>
        <end position="99"/>
    </location>
</feature>
<proteinExistence type="predicted"/>
<feature type="region of interest" description="Disordered" evidence="1">
    <location>
        <begin position="220"/>
        <end position="266"/>
    </location>
</feature>
<protein>
    <submittedName>
        <fullName evidence="2">Uncharacterized protein</fullName>
    </submittedName>
</protein>
<reference evidence="2 3" key="1">
    <citation type="submission" date="2017-06" db="EMBL/GenBank/DDBJ databases">
        <title>Comparative genomic analysis of Ambrosia Fusariam Clade fungi.</title>
        <authorList>
            <person name="Stajich J.E."/>
            <person name="Carrillo J."/>
            <person name="Kijimoto T."/>
            <person name="Eskalen A."/>
            <person name="O'Donnell K."/>
            <person name="Kasson M."/>
        </authorList>
    </citation>
    <scope>NUCLEOTIDE SEQUENCE [LARGE SCALE GENOMIC DNA]</scope>
    <source>
        <strain evidence="2 3">UCR1854</strain>
    </source>
</reference>